<evidence type="ECO:0000313" key="3">
    <source>
        <dbReference type="Proteomes" id="UP000275267"/>
    </source>
</evidence>
<dbReference type="GO" id="GO:0005783">
    <property type="term" value="C:endoplasmic reticulum"/>
    <property type="evidence" value="ECO:0007669"/>
    <property type="project" value="TreeGrafter"/>
</dbReference>
<dbReference type="OrthoDB" id="4310724at2759"/>
<keyword evidence="3" id="KW-1185">Reference proteome</keyword>
<dbReference type="SUPFAM" id="SSF53335">
    <property type="entry name" value="S-adenosyl-L-methionine-dependent methyltransferases"/>
    <property type="match status" value="1"/>
</dbReference>
<dbReference type="Proteomes" id="UP000275267">
    <property type="component" value="Unassembled WGS sequence"/>
</dbReference>
<name>A0A3L6TRW7_PANMI</name>
<keyword evidence="1" id="KW-0808">Transferase</keyword>
<accession>A0A3L6TRW7</accession>
<dbReference type="GO" id="GO:0003838">
    <property type="term" value="F:sterol 24-C-methyltransferase activity"/>
    <property type="evidence" value="ECO:0007669"/>
    <property type="project" value="TreeGrafter"/>
</dbReference>
<dbReference type="EMBL" id="PQIB02000001">
    <property type="protein sequence ID" value="RLN43009.1"/>
    <property type="molecule type" value="Genomic_DNA"/>
</dbReference>
<evidence type="ECO:0000256" key="1">
    <source>
        <dbReference type="ARBA" id="ARBA00022603"/>
    </source>
</evidence>
<keyword evidence="1" id="KW-0489">Methyltransferase</keyword>
<dbReference type="AlphaFoldDB" id="A0A3L6TRW7"/>
<dbReference type="STRING" id="4540.A0A3L6TRW7"/>
<dbReference type="InterPro" id="IPR029063">
    <property type="entry name" value="SAM-dependent_MTases_sf"/>
</dbReference>
<dbReference type="PANTHER" id="PTHR44068:SF2">
    <property type="entry name" value="METHYLTRANSFERASE"/>
    <property type="match status" value="1"/>
</dbReference>
<evidence type="ECO:0000313" key="2">
    <source>
        <dbReference type="EMBL" id="RLN43009.1"/>
    </source>
</evidence>
<dbReference type="Gene3D" id="3.40.50.150">
    <property type="entry name" value="Vaccinia Virus protein VP39"/>
    <property type="match status" value="1"/>
</dbReference>
<dbReference type="InterPro" id="IPR050447">
    <property type="entry name" value="Erg6_SMT_methyltransf"/>
</dbReference>
<reference evidence="3" key="1">
    <citation type="journal article" date="2019" name="Nat. Commun.">
        <title>The genome of broomcorn millet.</title>
        <authorList>
            <person name="Zou C."/>
            <person name="Miki D."/>
            <person name="Li D."/>
            <person name="Tang Q."/>
            <person name="Xiao L."/>
            <person name="Rajput S."/>
            <person name="Deng P."/>
            <person name="Jia W."/>
            <person name="Huang R."/>
            <person name="Zhang M."/>
            <person name="Sun Y."/>
            <person name="Hu J."/>
            <person name="Fu X."/>
            <person name="Schnable P.S."/>
            <person name="Li F."/>
            <person name="Zhang H."/>
            <person name="Feng B."/>
            <person name="Zhu X."/>
            <person name="Liu R."/>
            <person name="Schnable J.C."/>
            <person name="Zhu J.-K."/>
            <person name="Zhang H."/>
        </authorList>
    </citation>
    <scope>NUCLEOTIDE SEQUENCE [LARGE SCALE GENOMIC DNA]</scope>
</reference>
<sequence>MSASRAPVGTPAGGERYVKYHHIYGGEEESRKSNYTDLVNKYYDLATSFYDSFHFAGRWQEETFHESIKRHQHFIALQLGLKKVLDVGCGIGGPLIEIARFSFAPETFILFQSSLFFSADQHTGVPSCCTSRQYESLSLPADCL</sequence>
<organism evidence="2 3">
    <name type="scientific">Panicum miliaceum</name>
    <name type="common">Proso millet</name>
    <name type="synonym">Broomcorn millet</name>
    <dbReference type="NCBI Taxonomy" id="4540"/>
    <lineage>
        <taxon>Eukaryota</taxon>
        <taxon>Viridiplantae</taxon>
        <taxon>Streptophyta</taxon>
        <taxon>Embryophyta</taxon>
        <taxon>Tracheophyta</taxon>
        <taxon>Spermatophyta</taxon>
        <taxon>Magnoliopsida</taxon>
        <taxon>Liliopsida</taxon>
        <taxon>Poales</taxon>
        <taxon>Poaceae</taxon>
        <taxon>PACMAD clade</taxon>
        <taxon>Panicoideae</taxon>
        <taxon>Panicodae</taxon>
        <taxon>Paniceae</taxon>
        <taxon>Panicinae</taxon>
        <taxon>Panicum</taxon>
        <taxon>Panicum sect. Panicum</taxon>
    </lineage>
</organism>
<protein>
    <submittedName>
        <fullName evidence="2">Uncharacterized protein</fullName>
    </submittedName>
</protein>
<gene>
    <name evidence="2" type="ORF">C2845_PM01G22780</name>
</gene>
<dbReference type="PANTHER" id="PTHR44068">
    <property type="entry name" value="ZGC:194242"/>
    <property type="match status" value="1"/>
</dbReference>
<comment type="caution">
    <text evidence="2">The sequence shown here is derived from an EMBL/GenBank/DDBJ whole genome shotgun (WGS) entry which is preliminary data.</text>
</comment>
<dbReference type="GO" id="GO:0032259">
    <property type="term" value="P:methylation"/>
    <property type="evidence" value="ECO:0007669"/>
    <property type="project" value="UniProtKB-KW"/>
</dbReference>
<dbReference type="GO" id="GO:0016126">
    <property type="term" value="P:sterol biosynthetic process"/>
    <property type="evidence" value="ECO:0007669"/>
    <property type="project" value="TreeGrafter"/>
</dbReference>
<proteinExistence type="predicted"/>